<evidence type="ECO:0000259" key="14">
    <source>
        <dbReference type="Pfam" id="PF01113"/>
    </source>
</evidence>
<reference evidence="16 17" key="1">
    <citation type="submission" date="2023-07" db="EMBL/GenBank/DDBJ databases">
        <title>Genomic Encyclopedia of Type Strains, Phase IV (KMG-IV): sequencing the most valuable type-strain genomes for metagenomic binning, comparative biology and taxonomic classification.</title>
        <authorList>
            <person name="Goeker M."/>
        </authorList>
    </citation>
    <scope>NUCLEOTIDE SEQUENCE [LARGE SCALE GENOMIC DNA]</scope>
    <source>
        <strain evidence="16 17">DSM 18695</strain>
    </source>
</reference>
<keyword evidence="8 13" id="KW-0457">Lysine biosynthesis</keyword>
<feature type="domain" description="Dihydrodipicolinate reductase C-terminal" evidence="15">
    <location>
        <begin position="116"/>
        <end position="253"/>
    </location>
</feature>
<evidence type="ECO:0000256" key="5">
    <source>
        <dbReference type="ARBA" id="ARBA00022915"/>
    </source>
</evidence>
<comment type="similarity">
    <text evidence="1 13">Belongs to the DapB family.</text>
</comment>
<keyword evidence="4 13" id="KW-0521">NADP</keyword>
<comment type="catalytic activity">
    <reaction evidence="11 13">
        <text>(S)-2,3,4,5-tetrahydrodipicolinate + NADP(+) + H2O = (2S,4S)-4-hydroxy-2,3,4,5-tetrahydrodipicolinate + NADPH + H(+)</text>
        <dbReference type="Rhea" id="RHEA:35331"/>
        <dbReference type="ChEBI" id="CHEBI:15377"/>
        <dbReference type="ChEBI" id="CHEBI:15378"/>
        <dbReference type="ChEBI" id="CHEBI:16845"/>
        <dbReference type="ChEBI" id="CHEBI:57783"/>
        <dbReference type="ChEBI" id="CHEBI:58349"/>
        <dbReference type="ChEBI" id="CHEBI:67139"/>
        <dbReference type="EC" id="1.17.1.8"/>
    </reaction>
</comment>
<dbReference type="Proteomes" id="UP001228905">
    <property type="component" value="Unassembled WGS sequence"/>
</dbReference>
<name>A0ABU0ISB2_9CAUL</name>
<feature type="binding site" evidence="13">
    <location>
        <begin position="86"/>
        <end position="88"/>
    </location>
    <ligand>
        <name>NAD(+)</name>
        <dbReference type="ChEBI" id="CHEBI:57540"/>
    </ligand>
</feature>
<evidence type="ECO:0000256" key="8">
    <source>
        <dbReference type="ARBA" id="ARBA00023154"/>
    </source>
</evidence>
<dbReference type="HAMAP" id="MF_00102">
    <property type="entry name" value="DapB"/>
    <property type="match status" value="1"/>
</dbReference>
<dbReference type="PANTHER" id="PTHR20836">
    <property type="entry name" value="DIHYDRODIPICOLINATE REDUCTASE"/>
    <property type="match status" value="1"/>
</dbReference>
<gene>
    <name evidence="13" type="primary">dapB</name>
    <name evidence="16" type="ORF">QO010_002690</name>
</gene>
<dbReference type="InterPro" id="IPR000846">
    <property type="entry name" value="DapB_N"/>
</dbReference>
<protein>
    <recommendedName>
        <fullName evidence="10 13">4-hydroxy-tetrahydrodipicolinate reductase</fullName>
        <shortName evidence="13">HTPA reductase</shortName>
        <ecNumber evidence="10 13">1.17.1.8</ecNumber>
    </recommendedName>
</protein>
<comment type="caution">
    <text evidence="13">Was originally thought to be a dihydrodipicolinate reductase (DHDPR), catalyzing the conversion of dihydrodipicolinate to tetrahydrodipicolinate. However, it was shown in E.coli that the substrate of the enzymatic reaction is not dihydrodipicolinate (DHDP) but in fact (2S,4S)-4-hydroxy-2,3,4,5-tetrahydrodipicolinic acid (HTPA), the product released by the DapA-catalyzed reaction.</text>
</comment>
<dbReference type="InterPro" id="IPR022663">
    <property type="entry name" value="DapB_C"/>
</dbReference>
<proteinExistence type="inferred from homology"/>
<keyword evidence="6 13" id="KW-0560">Oxidoreductase</keyword>
<dbReference type="Gene3D" id="3.30.360.10">
    <property type="entry name" value="Dihydrodipicolinate Reductase, domain 2"/>
    <property type="match status" value="1"/>
</dbReference>
<evidence type="ECO:0000256" key="11">
    <source>
        <dbReference type="ARBA" id="ARBA00049080"/>
    </source>
</evidence>
<keyword evidence="7 13" id="KW-0520">NAD</keyword>
<comment type="subcellular location">
    <subcellularLocation>
        <location evidence="13">Cytoplasm</location>
    </subcellularLocation>
</comment>
<dbReference type="PROSITE" id="PS01298">
    <property type="entry name" value="DAPB"/>
    <property type="match status" value="1"/>
</dbReference>
<comment type="function">
    <text evidence="13">Catalyzes the conversion of 4-hydroxy-tetrahydrodipicolinate (HTPA) to tetrahydrodipicolinate.</text>
</comment>
<evidence type="ECO:0000256" key="12">
    <source>
        <dbReference type="ARBA" id="ARBA00049396"/>
    </source>
</evidence>
<dbReference type="EC" id="1.17.1.8" evidence="10 13"/>
<dbReference type="EMBL" id="JAUSVS010000005">
    <property type="protein sequence ID" value="MDQ0464906.1"/>
    <property type="molecule type" value="Genomic_DNA"/>
</dbReference>
<sequence>MSEQVNIAVAGALGRMGRALAQVVEDDPRAHLAARFDRPGVEGEGLTDLAGALAAAQVILDFTTPEASVALAEKAAGRGGPALVIGSTGLSPDQIRRIATAAERIAIVRSGNYSLGVNLLMGLVRQAAAALPALDWDIEILETHHQRKVDAPSGTALMLGQAAADGRSVDLEKVAQRGRDGITGARRPGDIGFAVLRGGGVIGEHSVMFAGESETLTLTHTALDRGLFARGAVAAALWVADKGPGLYDMQDVLGMKDR</sequence>
<feature type="binding site" evidence="13">
    <location>
        <position position="145"/>
    </location>
    <ligand>
        <name>(S)-2,3,4,5-tetrahydrodipicolinate</name>
        <dbReference type="ChEBI" id="CHEBI:16845"/>
    </ligand>
</feature>
<evidence type="ECO:0000256" key="10">
    <source>
        <dbReference type="ARBA" id="ARBA00038983"/>
    </source>
</evidence>
<evidence type="ECO:0000256" key="1">
    <source>
        <dbReference type="ARBA" id="ARBA00006642"/>
    </source>
</evidence>
<evidence type="ECO:0000256" key="3">
    <source>
        <dbReference type="ARBA" id="ARBA00022605"/>
    </source>
</evidence>
<comment type="pathway">
    <text evidence="9 13">Amino-acid biosynthesis; L-lysine biosynthesis via DAP pathway; (S)-tetrahydrodipicolinate from L-aspartate: step 4/4.</text>
</comment>
<evidence type="ECO:0000259" key="15">
    <source>
        <dbReference type="Pfam" id="PF05173"/>
    </source>
</evidence>
<keyword evidence="2 13" id="KW-0963">Cytoplasm</keyword>
<dbReference type="Gene3D" id="3.40.50.720">
    <property type="entry name" value="NAD(P)-binding Rossmann-like Domain"/>
    <property type="match status" value="1"/>
</dbReference>
<keyword evidence="3 13" id="KW-0028">Amino-acid biosynthesis</keyword>
<evidence type="ECO:0000313" key="17">
    <source>
        <dbReference type="Proteomes" id="UP001228905"/>
    </source>
</evidence>
<evidence type="ECO:0000256" key="9">
    <source>
        <dbReference type="ARBA" id="ARBA00037922"/>
    </source>
</evidence>
<feature type="binding site" evidence="13">
    <location>
        <begin position="11"/>
        <end position="16"/>
    </location>
    <ligand>
        <name>NAD(+)</name>
        <dbReference type="ChEBI" id="CHEBI:57540"/>
    </ligand>
</feature>
<keyword evidence="5 13" id="KW-0220">Diaminopimelate biosynthesis</keyword>
<accession>A0ABU0ISB2</accession>
<feature type="active site" description="Proton donor" evidence="13">
    <location>
        <position position="148"/>
    </location>
</feature>
<dbReference type="GO" id="GO:0008839">
    <property type="term" value="F:4-hydroxy-tetrahydrodipicolinate reductase"/>
    <property type="evidence" value="ECO:0007669"/>
    <property type="project" value="UniProtKB-EC"/>
</dbReference>
<dbReference type="SUPFAM" id="SSF55347">
    <property type="entry name" value="Glyceraldehyde-3-phosphate dehydrogenase-like, C-terminal domain"/>
    <property type="match status" value="1"/>
</dbReference>
<comment type="subunit">
    <text evidence="13">Homotetramer.</text>
</comment>
<dbReference type="Pfam" id="PF05173">
    <property type="entry name" value="DapB_C"/>
    <property type="match status" value="1"/>
</dbReference>
<evidence type="ECO:0000256" key="6">
    <source>
        <dbReference type="ARBA" id="ARBA00023002"/>
    </source>
</evidence>
<evidence type="ECO:0000313" key="16">
    <source>
        <dbReference type="EMBL" id="MDQ0464906.1"/>
    </source>
</evidence>
<feature type="binding site" evidence="13">
    <location>
        <begin position="154"/>
        <end position="155"/>
    </location>
    <ligand>
        <name>(S)-2,3,4,5-tetrahydrodipicolinate</name>
        <dbReference type="ChEBI" id="CHEBI:16845"/>
    </ligand>
</feature>
<comment type="caution">
    <text evidence="16">The sequence shown here is derived from an EMBL/GenBank/DDBJ whole genome shotgun (WGS) entry which is preliminary data.</text>
</comment>
<dbReference type="SUPFAM" id="SSF51735">
    <property type="entry name" value="NAD(P)-binding Rossmann-fold domains"/>
    <property type="match status" value="1"/>
</dbReference>
<feature type="active site" description="Proton donor/acceptor" evidence="13">
    <location>
        <position position="144"/>
    </location>
</feature>
<feature type="domain" description="Dihydrodipicolinate reductase N-terminal" evidence="14">
    <location>
        <begin position="5"/>
        <end position="113"/>
    </location>
</feature>
<dbReference type="InterPro" id="IPR022664">
    <property type="entry name" value="DapB_N_CS"/>
</dbReference>
<dbReference type="InterPro" id="IPR036291">
    <property type="entry name" value="NAD(P)-bd_dom_sf"/>
</dbReference>
<feature type="binding site" evidence="13">
    <location>
        <begin position="110"/>
        <end position="113"/>
    </location>
    <ligand>
        <name>NAD(+)</name>
        <dbReference type="ChEBI" id="CHEBI:57540"/>
    </ligand>
</feature>
<feature type="binding site" evidence="13">
    <location>
        <position position="37"/>
    </location>
    <ligand>
        <name>NAD(+)</name>
        <dbReference type="ChEBI" id="CHEBI:57540"/>
    </ligand>
</feature>
<dbReference type="InterPro" id="IPR023940">
    <property type="entry name" value="DHDPR_bac"/>
</dbReference>
<comment type="catalytic activity">
    <reaction evidence="12 13">
        <text>(S)-2,3,4,5-tetrahydrodipicolinate + NAD(+) + H2O = (2S,4S)-4-hydroxy-2,3,4,5-tetrahydrodipicolinate + NADH + H(+)</text>
        <dbReference type="Rhea" id="RHEA:35323"/>
        <dbReference type="ChEBI" id="CHEBI:15377"/>
        <dbReference type="ChEBI" id="CHEBI:15378"/>
        <dbReference type="ChEBI" id="CHEBI:16845"/>
        <dbReference type="ChEBI" id="CHEBI:57540"/>
        <dbReference type="ChEBI" id="CHEBI:57945"/>
        <dbReference type="ChEBI" id="CHEBI:67139"/>
        <dbReference type="EC" id="1.17.1.8"/>
    </reaction>
</comment>
<dbReference type="PANTHER" id="PTHR20836:SF0">
    <property type="entry name" value="4-HYDROXY-TETRAHYDRODIPICOLINATE REDUCTASE 1, CHLOROPLASTIC-RELATED"/>
    <property type="match status" value="1"/>
</dbReference>
<evidence type="ECO:0000256" key="4">
    <source>
        <dbReference type="ARBA" id="ARBA00022857"/>
    </source>
</evidence>
<dbReference type="RefSeq" id="WP_307349906.1">
    <property type="nucleotide sequence ID" value="NZ_JAUSVS010000005.1"/>
</dbReference>
<feature type="binding site" evidence="13">
    <location>
        <position position="38"/>
    </location>
    <ligand>
        <name>NADP(+)</name>
        <dbReference type="ChEBI" id="CHEBI:58349"/>
    </ligand>
</feature>
<dbReference type="Pfam" id="PF01113">
    <property type="entry name" value="DapB_N"/>
    <property type="match status" value="1"/>
</dbReference>
<dbReference type="CDD" id="cd02274">
    <property type="entry name" value="DHDPR_N"/>
    <property type="match status" value="1"/>
</dbReference>
<evidence type="ECO:0000256" key="7">
    <source>
        <dbReference type="ARBA" id="ARBA00023027"/>
    </source>
</evidence>
<dbReference type="PIRSF" id="PIRSF000161">
    <property type="entry name" value="DHPR"/>
    <property type="match status" value="1"/>
</dbReference>
<dbReference type="NCBIfam" id="TIGR00036">
    <property type="entry name" value="dapB"/>
    <property type="match status" value="1"/>
</dbReference>
<evidence type="ECO:0000256" key="13">
    <source>
        <dbReference type="HAMAP-Rule" id="MF_00102"/>
    </source>
</evidence>
<evidence type="ECO:0000256" key="2">
    <source>
        <dbReference type="ARBA" id="ARBA00022490"/>
    </source>
</evidence>
<organism evidence="16 17">
    <name type="scientific">Caulobacter ginsengisoli</name>
    <dbReference type="NCBI Taxonomy" id="400775"/>
    <lineage>
        <taxon>Bacteria</taxon>
        <taxon>Pseudomonadati</taxon>
        <taxon>Pseudomonadota</taxon>
        <taxon>Alphaproteobacteria</taxon>
        <taxon>Caulobacterales</taxon>
        <taxon>Caulobacteraceae</taxon>
        <taxon>Caulobacter</taxon>
    </lineage>
</organism>
<keyword evidence="17" id="KW-1185">Reference proteome</keyword>